<dbReference type="GO" id="GO:0006086">
    <property type="term" value="P:pyruvate decarboxylation to acetyl-CoA"/>
    <property type="evidence" value="ECO:0007669"/>
    <property type="project" value="TreeGrafter"/>
</dbReference>
<dbReference type="GO" id="GO:0003676">
    <property type="term" value="F:nucleic acid binding"/>
    <property type="evidence" value="ECO:0007669"/>
    <property type="project" value="InterPro"/>
</dbReference>
<evidence type="ECO:0000313" key="13">
    <source>
        <dbReference type="Proteomes" id="UP000821837"/>
    </source>
</evidence>
<keyword evidence="4" id="KW-0963">Cytoplasm</keyword>
<evidence type="ECO:0000256" key="6">
    <source>
        <dbReference type="ARBA" id="ARBA00022679"/>
    </source>
</evidence>
<accession>A0A9D4PPF7</accession>
<evidence type="ECO:0000256" key="5">
    <source>
        <dbReference type="ARBA" id="ARBA00022603"/>
    </source>
</evidence>
<keyword evidence="7" id="KW-0809">Transit peptide</keyword>
<dbReference type="PROSITE" id="PS00092">
    <property type="entry name" value="N6_MTASE"/>
    <property type="match status" value="1"/>
</dbReference>
<dbReference type="Pfam" id="PF10237">
    <property type="entry name" value="N6-adenineMlase"/>
    <property type="match status" value="1"/>
</dbReference>
<reference evidence="12" key="1">
    <citation type="journal article" date="2020" name="Cell">
        <title>Large-Scale Comparative Analyses of Tick Genomes Elucidate Their Genetic Diversity and Vector Capacities.</title>
        <authorList>
            <consortium name="Tick Genome and Microbiome Consortium (TIGMIC)"/>
            <person name="Jia N."/>
            <person name="Wang J."/>
            <person name="Shi W."/>
            <person name="Du L."/>
            <person name="Sun Y."/>
            <person name="Zhan W."/>
            <person name="Jiang J.F."/>
            <person name="Wang Q."/>
            <person name="Zhang B."/>
            <person name="Ji P."/>
            <person name="Bell-Sakyi L."/>
            <person name="Cui X.M."/>
            <person name="Yuan T.T."/>
            <person name="Jiang B.G."/>
            <person name="Yang W.F."/>
            <person name="Lam T.T."/>
            <person name="Chang Q.C."/>
            <person name="Ding S.J."/>
            <person name="Wang X.J."/>
            <person name="Zhu J.G."/>
            <person name="Ruan X.D."/>
            <person name="Zhao L."/>
            <person name="Wei J.T."/>
            <person name="Ye R.Z."/>
            <person name="Que T.C."/>
            <person name="Du C.H."/>
            <person name="Zhou Y.H."/>
            <person name="Cheng J.X."/>
            <person name="Dai P.F."/>
            <person name="Guo W.B."/>
            <person name="Han X.H."/>
            <person name="Huang E.J."/>
            <person name="Li L.F."/>
            <person name="Wei W."/>
            <person name="Gao Y.C."/>
            <person name="Liu J.Z."/>
            <person name="Shao H.Z."/>
            <person name="Wang X."/>
            <person name="Wang C.C."/>
            <person name="Yang T.C."/>
            <person name="Huo Q.B."/>
            <person name="Li W."/>
            <person name="Chen H.Y."/>
            <person name="Chen S.E."/>
            <person name="Zhou L.G."/>
            <person name="Ni X.B."/>
            <person name="Tian J.H."/>
            <person name="Sheng Y."/>
            <person name="Liu T."/>
            <person name="Pan Y.S."/>
            <person name="Xia L.Y."/>
            <person name="Li J."/>
            <person name="Zhao F."/>
            <person name="Cao W.C."/>
        </authorList>
    </citation>
    <scope>NUCLEOTIDE SEQUENCE</scope>
    <source>
        <strain evidence="12">Rsan-2018</strain>
    </source>
</reference>
<feature type="compositionally biased region" description="Low complexity" evidence="10">
    <location>
        <begin position="145"/>
        <end position="157"/>
    </location>
</feature>
<dbReference type="Proteomes" id="UP000821837">
    <property type="component" value="Chromosome 6"/>
</dbReference>
<keyword evidence="6" id="KW-0808">Transferase</keyword>
<evidence type="ECO:0000256" key="9">
    <source>
        <dbReference type="ARBA" id="ARBA00023052"/>
    </source>
</evidence>
<evidence type="ECO:0000256" key="4">
    <source>
        <dbReference type="ARBA" id="ARBA00022490"/>
    </source>
</evidence>
<dbReference type="InterPro" id="IPR050642">
    <property type="entry name" value="PDH_E1_Alpha_Subunit"/>
</dbReference>
<dbReference type="GO" id="GO:0004739">
    <property type="term" value="F:pyruvate dehydrogenase (acetyl-transferring) activity"/>
    <property type="evidence" value="ECO:0007669"/>
    <property type="project" value="UniProtKB-EC"/>
</dbReference>
<dbReference type="VEuPathDB" id="VectorBase:RSAN_040290"/>
<protein>
    <recommendedName>
        <fullName evidence="3">pyruvate dehydrogenase (acetyl-transferring)</fullName>
        <ecNumber evidence="3">1.2.4.1</ecNumber>
    </recommendedName>
</protein>
<feature type="region of interest" description="Disordered" evidence="10">
    <location>
        <begin position="138"/>
        <end position="160"/>
    </location>
</feature>
<dbReference type="PANTHER" id="PTHR11516:SF60">
    <property type="entry name" value="PYRUVATE DEHYDROGENASE E1 COMPONENT SUBUNIT ALPHA"/>
    <property type="match status" value="1"/>
</dbReference>
<keyword evidence="8" id="KW-0560">Oxidoreductase</keyword>
<dbReference type="Pfam" id="PF00676">
    <property type="entry name" value="E1_dh"/>
    <property type="match status" value="1"/>
</dbReference>
<dbReference type="InterPro" id="IPR001017">
    <property type="entry name" value="DH_E1"/>
</dbReference>
<dbReference type="InterPro" id="IPR029061">
    <property type="entry name" value="THDP-binding"/>
</dbReference>
<evidence type="ECO:0000256" key="10">
    <source>
        <dbReference type="SAM" id="MobiDB-lite"/>
    </source>
</evidence>
<gene>
    <name evidence="12" type="ORF">HPB52_015611</name>
</gene>
<dbReference type="GO" id="GO:0032259">
    <property type="term" value="P:methylation"/>
    <property type="evidence" value="ECO:0007669"/>
    <property type="project" value="UniProtKB-KW"/>
</dbReference>
<evidence type="ECO:0000259" key="11">
    <source>
        <dbReference type="Pfam" id="PF00676"/>
    </source>
</evidence>
<dbReference type="InterPro" id="IPR041370">
    <property type="entry name" value="Mlase_EEF1AKMT1/ZCCHC4"/>
</dbReference>
<keyword evidence="9" id="KW-0786">Thiamine pyrophosphate</keyword>
<dbReference type="VEuPathDB" id="VectorBase:RSAN_037968"/>
<evidence type="ECO:0000313" key="12">
    <source>
        <dbReference type="EMBL" id="KAH7947756.1"/>
    </source>
</evidence>
<dbReference type="SUPFAM" id="SSF52518">
    <property type="entry name" value="Thiamin diphosphate-binding fold (THDP-binding)"/>
    <property type="match status" value="1"/>
</dbReference>
<evidence type="ECO:0000256" key="1">
    <source>
        <dbReference type="ARBA" id="ARBA00001964"/>
    </source>
</evidence>
<keyword evidence="5" id="KW-0489">Methyltransferase</keyword>
<dbReference type="InterPro" id="IPR002052">
    <property type="entry name" value="DNA_methylase_N6_adenine_CS"/>
</dbReference>
<dbReference type="GO" id="GO:0008168">
    <property type="term" value="F:methyltransferase activity"/>
    <property type="evidence" value="ECO:0007669"/>
    <property type="project" value="UniProtKB-KW"/>
</dbReference>
<dbReference type="FunFam" id="3.40.50.970:FF:000013">
    <property type="entry name" value="Pyruvate dehydrogenase E1 component subunit alpha"/>
    <property type="match status" value="1"/>
</dbReference>
<evidence type="ECO:0000256" key="3">
    <source>
        <dbReference type="ARBA" id="ARBA00012281"/>
    </source>
</evidence>
<sequence>MRSGESDDESPPELSDYAKAALEEFLREREEQEKGTAPEEDWLRELGCKNTLKLLEFDRRFECHGEDFVHYDYNAPLEIPRDWQGKFTVVVLDPPFLSEECLSKTAETVKFLRPTFIILCTAGGVYQVQLCPLQLQGHDKEQPSSHKTTSSGSGSSGFRWDKENQNYDGKYWEIPPGGEGSYDRPCDFYGFCRSSRKRRSPIRSDRTSLGSLSRCIFAVISKRNASEATFQTKEACAVGMEAVLEKGDSVITAYRAHGWAYLRGVSIPGVLCELTGREPGCSRGKGGSMHLYCPDFFGGNGIVGAQVPLGAGVALAHQYLGTDRVCLTLYGDGAANQGQVFEAYNMAKLWNLPCIFICENNGFAMGTSANRGAASTDYYTRGDYVPGLWVDGMDVLAVREATRFAVDMCRKGKGPLVMEVETYRYYGHSMSDPGTSYRTREEVQEVRQTRDPITHFKDKLISAQLVTSDEIKKVESEVKAEVDAATEMAKTSREVPLEELYGDIYVNPLVTKIRGTTPFTEHKHMRVNQPFNLK</sequence>
<comment type="cofactor">
    <cofactor evidence="1">
        <name>thiamine diphosphate</name>
        <dbReference type="ChEBI" id="CHEBI:58937"/>
    </cofactor>
</comment>
<dbReference type="GO" id="GO:0005737">
    <property type="term" value="C:cytoplasm"/>
    <property type="evidence" value="ECO:0007669"/>
    <property type="project" value="UniProtKB-SubCell"/>
</dbReference>
<evidence type="ECO:0000256" key="8">
    <source>
        <dbReference type="ARBA" id="ARBA00023002"/>
    </source>
</evidence>
<proteinExistence type="predicted"/>
<organism evidence="12 13">
    <name type="scientific">Rhipicephalus sanguineus</name>
    <name type="common">Brown dog tick</name>
    <name type="synonym">Ixodes sanguineus</name>
    <dbReference type="NCBI Taxonomy" id="34632"/>
    <lineage>
        <taxon>Eukaryota</taxon>
        <taxon>Metazoa</taxon>
        <taxon>Ecdysozoa</taxon>
        <taxon>Arthropoda</taxon>
        <taxon>Chelicerata</taxon>
        <taxon>Arachnida</taxon>
        <taxon>Acari</taxon>
        <taxon>Parasitiformes</taxon>
        <taxon>Ixodida</taxon>
        <taxon>Ixodoidea</taxon>
        <taxon>Ixodidae</taxon>
        <taxon>Rhipicephalinae</taxon>
        <taxon>Rhipicephalus</taxon>
        <taxon>Rhipicephalus</taxon>
    </lineage>
</organism>
<comment type="caution">
    <text evidence="12">The sequence shown here is derived from an EMBL/GenBank/DDBJ whole genome shotgun (WGS) entry which is preliminary data.</text>
</comment>
<feature type="domain" description="Dehydrogenase E1 component" evidence="11">
    <location>
        <begin position="223"/>
        <end position="494"/>
    </location>
</feature>
<evidence type="ECO:0000256" key="7">
    <source>
        <dbReference type="ARBA" id="ARBA00022946"/>
    </source>
</evidence>
<name>A0A9D4PPF7_RHISA</name>
<keyword evidence="13" id="KW-1185">Reference proteome</keyword>
<dbReference type="PANTHER" id="PTHR11516">
    <property type="entry name" value="PYRUVATE DEHYDROGENASE E1 COMPONENT, ALPHA SUBUNIT BACTERIAL AND ORGANELLAR"/>
    <property type="match status" value="1"/>
</dbReference>
<reference evidence="12" key="2">
    <citation type="submission" date="2021-09" db="EMBL/GenBank/DDBJ databases">
        <authorList>
            <person name="Jia N."/>
            <person name="Wang J."/>
            <person name="Shi W."/>
            <person name="Du L."/>
            <person name="Sun Y."/>
            <person name="Zhan W."/>
            <person name="Jiang J."/>
            <person name="Wang Q."/>
            <person name="Zhang B."/>
            <person name="Ji P."/>
            <person name="Sakyi L.B."/>
            <person name="Cui X."/>
            <person name="Yuan T."/>
            <person name="Jiang B."/>
            <person name="Yang W."/>
            <person name="Lam T.T.-Y."/>
            <person name="Chang Q."/>
            <person name="Ding S."/>
            <person name="Wang X."/>
            <person name="Zhu J."/>
            <person name="Ruan X."/>
            <person name="Zhao L."/>
            <person name="Wei J."/>
            <person name="Que T."/>
            <person name="Du C."/>
            <person name="Cheng J."/>
            <person name="Dai P."/>
            <person name="Han X."/>
            <person name="Huang E."/>
            <person name="Gao Y."/>
            <person name="Liu J."/>
            <person name="Shao H."/>
            <person name="Ye R."/>
            <person name="Li L."/>
            <person name="Wei W."/>
            <person name="Wang X."/>
            <person name="Wang C."/>
            <person name="Huo Q."/>
            <person name="Li W."/>
            <person name="Guo W."/>
            <person name="Chen H."/>
            <person name="Chen S."/>
            <person name="Zhou L."/>
            <person name="Zhou L."/>
            <person name="Ni X."/>
            <person name="Tian J."/>
            <person name="Zhou Y."/>
            <person name="Sheng Y."/>
            <person name="Liu T."/>
            <person name="Pan Y."/>
            <person name="Xia L."/>
            <person name="Li J."/>
            <person name="Zhao F."/>
            <person name="Cao W."/>
        </authorList>
    </citation>
    <scope>NUCLEOTIDE SEQUENCE</scope>
    <source>
        <strain evidence="12">Rsan-2018</strain>
        <tissue evidence="12">Larvae</tissue>
    </source>
</reference>
<dbReference type="AlphaFoldDB" id="A0A9D4PPF7"/>
<evidence type="ECO:0000256" key="2">
    <source>
        <dbReference type="ARBA" id="ARBA00004496"/>
    </source>
</evidence>
<dbReference type="Gene3D" id="3.40.50.970">
    <property type="match status" value="1"/>
</dbReference>
<dbReference type="CDD" id="cd02000">
    <property type="entry name" value="TPP_E1_PDC_ADC_BCADC"/>
    <property type="match status" value="1"/>
</dbReference>
<dbReference type="EMBL" id="JABSTV010001252">
    <property type="protein sequence ID" value="KAH7947756.1"/>
    <property type="molecule type" value="Genomic_DNA"/>
</dbReference>
<dbReference type="EC" id="1.2.4.1" evidence="3"/>
<comment type="subcellular location">
    <subcellularLocation>
        <location evidence="2">Cytoplasm</location>
    </subcellularLocation>
</comment>